<dbReference type="CDD" id="cd14858">
    <property type="entry name" value="TrmE_N"/>
    <property type="match status" value="1"/>
</dbReference>
<dbReference type="InterPro" id="IPR004520">
    <property type="entry name" value="GTPase_MnmE"/>
</dbReference>
<dbReference type="InterPro" id="IPR027368">
    <property type="entry name" value="MnmE_dom2"/>
</dbReference>
<dbReference type="KEGG" id="swf:E3E12_04030"/>
<dbReference type="GO" id="GO:0030488">
    <property type="term" value="P:tRNA methylation"/>
    <property type="evidence" value="ECO:0007669"/>
    <property type="project" value="TreeGrafter"/>
</dbReference>
<dbReference type="InterPro" id="IPR025867">
    <property type="entry name" value="MnmE_helical"/>
</dbReference>
<dbReference type="AlphaFoldDB" id="A0A4Y6U7U6"/>
<evidence type="ECO:0000313" key="9">
    <source>
        <dbReference type="EMBL" id="QDH13503.1"/>
    </source>
</evidence>
<evidence type="ECO:0000259" key="8">
    <source>
        <dbReference type="PROSITE" id="PS51709"/>
    </source>
</evidence>
<comment type="cofactor">
    <cofactor evidence="6">
        <name>K(+)</name>
        <dbReference type="ChEBI" id="CHEBI:29103"/>
    </cofactor>
    <text evidence="6">Binds 1 potassium ion per subunit.</text>
</comment>
<name>A0A4Y6U7U6_9PROT</name>
<feature type="binding site" evidence="6">
    <location>
        <position position="262"/>
    </location>
    <ligand>
        <name>Mg(2+)</name>
        <dbReference type="ChEBI" id="CHEBI:18420"/>
    </ligand>
</feature>
<evidence type="ECO:0000256" key="6">
    <source>
        <dbReference type="HAMAP-Rule" id="MF_00379"/>
    </source>
</evidence>
<feature type="binding site" evidence="6">
    <location>
        <begin position="256"/>
        <end position="262"/>
    </location>
    <ligand>
        <name>GTP</name>
        <dbReference type="ChEBI" id="CHEBI:37565"/>
    </ligand>
</feature>
<feature type="binding site" evidence="6">
    <location>
        <begin position="237"/>
        <end position="242"/>
    </location>
    <ligand>
        <name>GTP</name>
        <dbReference type="ChEBI" id="CHEBI:37565"/>
    </ligand>
</feature>
<dbReference type="InterPro" id="IPR027266">
    <property type="entry name" value="TrmE/GcvT-like"/>
</dbReference>
<dbReference type="InterPro" id="IPR006073">
    <property type="entry name" value="GTP-bd"/>
</dbReference>
<dbReference type="Pfam" id="PF10396">
    <property type="entry name" value="TrmE_N"/>
    <property type="match status" value="1"/>
</dbReference>
<feature type="binding site" evidence="6">
    <location>
        <position position="93"/>
    </location>
    <ligand>
        <name>(6S)-5-formyl-5,6,7,8-tetrahydrofolate</name>
        <dbReference type="ChEBI" id="CHEBI:57457"/>
    </ligand>
</feature>
<comment type="subunit">
    <text evidence="6">Homodimer. Heterotetramer of two MnmE and two MnmG subunits.</text>
</comment>
<proteinExistence type="inferred from homology"/>
<feature type="binding site" evidence="6">
    <location>
        <begin position="281"/>
        <end position="284"/>
    </location>
    <ligand>
        <name>GTP</name>
        <dbReference type="ChEBI" id="CHEBI:37565"/>
    </ligand>
</feature>
<keyword evidence="2 6" id="KW-0819">tRNA processing</keyword>
<evidence type="ECO:0000256" key="7">
    <source>
        <dbReference type="RuleBase" id="RU003313"/>
    </source>
</evidence>
<dbReference type="InterPro" id="IPR031168">
    <property type="entry name" value="G_TrmE"/>
</dbReference>
<keyword evidence="6" id="KW-0378">Hydrolase</keyword>
<sequence length="459" mass="48887">MPLPTTQQPAAATTTEGDGVIYALATGPVAGAIAVLRVSGQGCGDMLRHLCGALPPARMASLRSVRWRGELLDEALVLWFPSPRSYTGEDSFELHLHASPAIMARVAEALEGLGARQAEAGEFTRRAVMAGRMDILQAEAIADLVAAETESQRQQALRQKEGVLGQLYERWTEQIKSLLASQEALIDFADEELPPETEQRLQQALHALASEMDAHLSNPLGRLTREGLHVVLAGPPNAGKSSLLNALTGDDTAIVTAVPGTTRDLLHADIVIEGMKVRLTDTAGLRTTTDMVEAEGVKRAKHALEGADLVLRLVPPQAAQHKGSQVEAAEDGDNHFPPERTIMVMSKSDLRPAAPPPPPHALSISTVTPGGLEGLKQCLAQRVRALGAQHQASALLTRARHQAGIQAAKTHLLQAASAPLPELRAEELRMGMEAIGRVTGRVGVEDVLDSVFSSFCIGK</sequence>
<evidence type="ECO:0000256" key="5">
    <source>
        <dbReference type="ARBA" id="ARBA00023134"/>
    </source>
</evidence>
<dbReference type="GO" id="GO:0046872">
    <property type="term" value="F:metal ion binding"/>
    <property type="evidence" value="ECO:0007669"/>
    <property type="project" value="UniProtKB-KW"/>
</dbReference>
<dbReference type="EC" id="3.6.-.-" evidence="6"/>
<dbReference type="RefSeq" id="WP_141443210.1">
    <property type="nucleotide sequence ID" value="NZ_CP038231.1"/>
</dbReference>
<dbReference type="SUPFAM" id="SSF52540">
    <property type="entry name" value="P-loop containing nucleoside triphosphate hydrolases"/>
    <property type="match status" value="1"/>
</dbReference>
<dbReference type="EMBL" id="CP038231">
    <property type="protein sequence ID" value="QDH13503.1"/>
    <property type="molecule type" value="Genomic_DNA"/>
</dbReference>
<feature type="binding site" evidence="6">
    <location>
        <position position="241"/>
    </location>
    <ligand>
        <name>Mg(2+)</name>
        <dbReference type="ChEBI" id="CHEBI:18420"/>
    </ligand>
</feature>
<dbReference type="Gene3D" id="3.30.1360.120">
    <property type="entry name" value="Probable tRNA modification gtpase trme, domain 1"/>
    <property type="match status" value="1"/>
</dbReference>
<evidence type="ECO:0000256" key="1">
    <source>
        <dbReference type="ARBA" id="ARBA00011043"/>
    </source>
</evidence>
<dbReference type="GO" id="GO:0002098">
    <property type="term" value="P:tRNA wobble uridine modification"/>
    <property type="evidence" value="ECO:0007669"/>
    <property type="project" value="TreeGrafter"/>
</dbReference>
<evidence type="ECO:0000313" key="10">
    <source>
        <dbReference type="Proteomes" id="UP000318709"/>
    </source>
</evidence>
<feature type="binding site" evidence="6">
    <location>
        <position position="459"/>
    </location>
    <ligand>
        <name>(6S)-5-formyl-5,6,7,8-tetrahydrofolate</name>
        <dbReference type="ChEBI" id="CHEBI:57457"/>
    </ligand>
</feature>
<dbReference type="Pfam" id="PF01926">
    <property type="entry name" value="MMR_HSR1"/>
    <property type="match status" value="1"/>
</dbReference>
<feature type="binding site" evidence="6">
    <location>
        <position position="256"/>
    </location>
    <ligand>
        <name>K(+)</name>
        <dbReference type="ChEBI" id="CHEBI:29103"/>
    </ligand>
</feature>
<accession>A0A4Y6U7U6</accession>
<dbReference type="Gene3D" id="1.20.120.430">
    <property type="entry name" value="tRNA modification GTPase MnmE domain 2"/>
    <property type="match status" value="1"/>
</dbReference>
<organism evidence="9 10">
    <name type="scientific">Formicincola oecophyllae</name>
    <dbReference type="NCBI Taxonomy" id="2558361"/>
    <lineage>
        <taxon>Bacteria</taxon>
        <taxon>Pseudomonadati</taxon>
        <taxon>Pseudomonadota</taxon>
        <taxon>Alphaproteobacteria</taxon>
        <taxon>Acetobacterales</taxon>
        <taxon>Acetobacteraceae</taxon>
        <taxon>Formicincola</taxon>
    </lineage>
</organism>
<comment type="caution">
    <text evidence="6">Lacks conserved residue(s) required for the propagation of feature annotation.</text>
</comment>
<keyword evidence="3 6" id="KW-0547">Nucleotide-binding</keyword>
<dbReference type="PROSITE" id="PS51709">
    <property type="entry name" value="G_TRME"/>
    <property type="match status" value="1"/>
</dbReference>
<dbReference type="NCBIfam" id="TIGR00231">
    <property type="entry name" value="small_GTP"/>
    <property type="match status" value="1"/>
</dbReference>
<reference evidence="9 10" key="1">
    <citation type="submission" date="2019-03" db="EMBL/GenBank/DDBJ databases">
        <title>The complete genome sequence of Swingsia_sp. F3b2 LMG30590(T).</title>
        <authorList>
            <person name="Chua K.-O."/>
            <person name="Chan K.-G."/>
            <person name="See-Too W.-S."/>
        </authorList>
    </citation>
    <scope>NUCLEOTIDE SEQUENCE [LARGE SCALE GENOMIC DNA]</scope>
    <source>
        <strain evidence="9 10">F3b2</strain>
    </source>
</reference>
<feature type="binding site" evidence="6">
    <location>
        <position position="258"/>
    </location>
    <ligand>
        <name>K(+)</name>
        <dbReference type="ChEBI" id="CHEBI:29103"/>
    </ligand>
</feature>
<feature type="binding site" evidence="6">
    <location>
        <position position="261"/>
    </location>
    <ligand>
        <name>K(+)</name>
        <dbReference type="ChEBI" id="CHEBI:29103"/>
    </ligand>
</feature>
<feature type="binding site" evidence="6">
    <location>
        <position position="37"/>
    </location>
    <ligand>
        <name>(6S)-5-formyl-5,6,7,8-tetrahydrofolate</name>
        <dbReference type="ChEBI" id="CHEBI:57457"/>
    </ligand>
</feature>
<dbReference type="InterPro" id="IPR018948">
    <property type="entry name" value="GTP-bd_TrmE_N"/>
</dbReference>
<feature type="binding site" evidence="6">
    <location>
        <position position="132"/>
    </location>
    <ligand>
        <name>(6S)-5-formyl-5,6,7,8-tetrahydrofolate</name>
        <dbReference type="ChEBI" id="CHEBI:57457"/>
    </ligand>
</feature>
<comment type="subcellular location">
    <subcellularLocation>
        <location evidence="6">Cytoplasm</location>
    </subcellularLocation>
</comment>
<dbReference type="SUPFAM" id="SSF116878">
    <property type="entry name" value="TrmE connector domain"/>
    <property type="match status" value="1"/>
</dbReference>
<keyword evidence="6" id="KW-0963">Cytoplasm</keyword>
<dbReference type="PANTHER" id="PTHR42714">
    <property type="entry name" value="TRNA MODIFICATION GTPASE GTPBP3"/>
    <property type="match status" value="1"/>
</dbReference>
<dbReference type="Pfam" id="PF12631">
    <property type="entry name" value="MnmE_helical"/>
    <property type="match status" value="1"/>
</dbReference>
<keyword evidence="5 6" id="KW-0342">GTP-binding</keyword>
<feature type="binding site" evidence="6">
    <location>
        <position position="237"/>
    </location>
    <ligand>
        <name>K(+)</name>
        <dbReference type="ChEBI" id="CHEBI:29103"/>
    </ligand>
</feature>
<comment type="function">
    <text evidence="6">Exhibits a very high intrinsic GTPase hydrolysis rate. Involved in the addition of a carboxymethylaminomethyl (cmnm) group at the wobble position (U34) of certain tRNAs, forming tRNA-cmnm(5)s(2)U34.</text>
</comment>
<dbReference type="InterPro" id="IPR005225">
    <property type="entry name" value="Small_GTP-bd"/>
</dbReference>
<dbReference type="Gene3D" id="3.40.50.300">
    <property type="entry name" value="P-loop containing nucleotide triphosphate hydrolases"/>
    <property type="match status" value="1"/>
</dbReference>
<dbReference type="NCBIfam" id="TIGR00450">
    <property type="entry name" value="mnmE_trmE_thdF"/>
    <property type="match status" value="1"/>
</dbReference>
<dbReference type="Proteomes" id="UP000318709">
    <property type="component" value="Chromosome"/>
</dbReference>
<dbReference type="CDD" id="cd04164">
    <property type="entry name" value="trmE"/>
    <property type="match status" value="1"/>
</dbReference>
<evidence type="ECO:0000256" key="4">
    <source>
        <dbReference type="ARBA" id="ARBA00022958"/>
    </source>
</evidence>
<keyword evidence="6" id="KW-0479">Metal-binding</keyword>
<evidence type="ECO:0000256" key="3">
    <source>
        <dbReference type="ARBA" id="ARBA00022741"/>
    </source>
</evidence>
<dbReference type="HAMAP" id="MF_00379">
    <property type="entry name" value="GTPase_MnmE"/>
    <property type="match status" value="1"/>
</dbReference>
<dbReference type="PANTHER" id="PTHR42714:SF2">
    <property type="entry name" value="TRNA MODIFICATION GTPASE GTPBP3, MITOCHONDRIAL"/>
    <property type="match status" value="1"/>
</dbReference>
<keyword evidence="10" id="KW-1185">Reference proteome</keyword>
<dbReference type="InterPro" id="IPR027417">
    <property type="entry name" value="P-loop_NTPase"/>
</dbReference>
<keyword evidence="4 6" id="KW-0630">Potassium</keyword>
<feature type="domain" description="TrmE-type G" evidence="8">
    <location>
        <begin position="227"/>
        <end position="384"/>
    </location>
</feature>
<dbReference type="GO" id="GO:0005525">
    <property type="term" value="F:GTP binding"/>
    <property type="evidence" value="ECO:0007669"/>
    <property type="project" value="UniProtKB-UniRule"/>
</dbReference>
<protein>
    <recommendedName>
        <fullName evidence="6">tRNA modification GTPase MnmE</fullName>
        <ecNumber evidence="6">3.6.-.-</ecNumber>
    </recommendedName>
</protein>
<dbReference type="GO" id="GO:0005737">
    <property type="term" value="C:cytoplasm"/>
    <property type="evidence" value="ECO:0007669"/>
    <property type="project" value="UniProtKB-SubCell"/>
</dbReference>
<gene>
    <name evidence="6 9" type="primary">mnmE</name>
    <name evidence="6" type="synonym">trmE</name>
    <name evidence="9" type="ORF">E3E12_04030</name>
</gene>
<comment type="similarity">
    <text evidence="1 6 7">Belongs to the TRAFAC class TrmE-Era-EngA-EngB-Septin-like GTPase superfamily. TrmE GTPase family.</text>
</comment>
<evidence type="ECO:0000256" key="2">
    <source>
        <dbReference type="ARBA" id="ARBA00022694"/>
    </source>
</evidence>
<dbReference type="OrthoDB" id="9805918at2"/>
<dbReference type="GO" id="GO:0003924">
    <property type="term" value="F:GTPase activity"/>
    <property type="evidence" value="ECO:0007669"/>
    <property type="project" value="UniProtKB-UniRule"/>
</dbReference>
<keyword evidence="6" id="KW-0460">Magnesium</keyword>
<dbReference type="NCBIfam" id="NF003661">
    <property type="entry name" value="PRK05291.1-3"/>
    <property type="match status" value="1"/>
</dbReference>